<dbReference type="InterPro" id="IPR036061">
    <property type="entry name" value="CheW-like_dom_sf"/>
</dbReference>
<evidence type="ECO:0000256" key="1">
    <source>
        <dbReference type="SAM" id="MobiDB-lite"/>
    </source>
</evidence>
<dbReference type="GO" id="GO:0009288">
    <property type="term" value="C:bacterial-type flagellum"/>
    <property type="evidence" value="ECO:0007669"/>
    <property type="project" value="InterPro"/>
</dbReference>
<evidence type="ECO:0000313" key="4">
    <source>
        <dbReference type="Proteomes" id="UP000029452"/>
    </source>
</evidence>
<dbReference type="GO" id="GO:0050920">
    <property type="term" value="P:regulation of chemotaxis"/>
    <property type="evidence" value="ECO:0007669"/>
    <property type="project" value="InterPro"/>
</dbReference>
<dbReference type="Pfam" id="PF01584">
    <property type="entry name" value="CheW"/>
    <property type="match status" value="1"/>
</dbReference>
<dbReference type="GO" id="GO:0006935">
    <property type="term" value="P:chemotaxis"/>
    <property type="evidence" value="ECO:0007669"/>
    <property type="project" value="InterPro"/>
</dbReference>
<comment type="caution">
    <text evidence="3">The sequence shown here is derived from an EMBL/GenBank/DDBJ whole genome shotgun (WGS) entry which is preliminary data.</text>
</comment>
<evidence type="ECO:0000313" key="3">
    <source>
        <dbReference type="EMBL" id="KGA93137.1"/>
    </source>
</evidence>
<dbReference type="SUPFAM" id="SSF75708">
    <property type="entry name" value="Chemotaxis phosphatase CheZ"/>
    <property type="match status" value="1"/>
</dbReference>
<dbReference type="InterPro" id="IPR007439">
    <property type="entry name" value="Chemotax_Pase_CheZ"/>
</dbReference>
<gene>
    <name evidence="3" type="ORF">LptCag_1832</name>
</gene>
<dbReference type="EMBL" id="JPGK01000008">
    <property type="protein sequence ID" value="KGA93137.1"/>
    <property type="molecule type" value="Genomic_DNA"/>
</dbReference>
<organism evidence="3 4">
    <name type="scientific">Leptospirillum ferriphilum</name>
    <dbReference type="NCBI Taxonomy" id="178606"/>
    <lineage>
        <taxon>Bacteria</taxon>
        <taxon>Pseudomonadati</taxon>
        <taxon>Nitrospirota</taxon>
        <taxon>Nitrospiria</taxon>
        <taxon>Nitrospirales</taxon>
        <taxon>Nitrospiraceae</taxon>
        <taxon>Leptospirillum</taxon>
    </lineage>
</organism>
<feature type="compositionally biased region" description="Low complexity" evidence="1">
    <location>
        <begin position="137"/>
        <end position="156"/>
    </location>
</feature>
<dbReference type="Proteomes" id="UP000029452">
    <property type="component" value="Unassembled WGS sequence"/>
</dbReference>
<dbReference type="Gene3D" id="1.10.287.500">
    <property type="entry name" value="Helix hairpin bin"/>
    <property type="match status" value="1"/>
</dbReference>
<dbReference type="GO" id="GO:0003824">
    <property type="term" value="F:catalytic activity"/>
    <property type="evidence" value="ECO:0007669"/>
    <property type="project" value="InterPro"/>
</dbReference>
<dbReference type="AlphaFoldDB" id="A0A094WBU9"/>
<evidence type="ECO:0000259" key="2">
    <source>
        <dbReference type="Pfam" id="PF01584"/>
    </source>
</evidence>
<dbReference type="GO" id="GO:0007165">
    <property type="term" value="P:signal transduction"/>
    <property type="evidence" value="ECO:0007669"/>
    <property type="project" value="InterPro"/>
</dbReference>
<dbReference type="SUPFAM" id="SSF50341">
    <property type="entry name" value="CheW-like"/>
    <property type="match status" value="1"/>
</dbReference>
<feature type="domain" description="CheW-like" evidence="2">
    <location>
        <begin position="13"/>
        <end position="105"/>
    </location>
</feature>
<dbReference type="Pfam" id="PF04344">
    <property type="entry name" value="CheZ"/>
    <property type="match status" value="1"/>
</dbReference>
<reference evidence="3 4" key="1">
    <citation type="submission" date="2014-06" db="EMBL/GenBank/DDBJ databases">
        <title>Draft genome sequence of iron oxidizing acidophile Leptospirillum ferriphilum DSM14647.</title>
        <authorList>
            <person name="Cardenas J.P."/>
            <person name="Lazcano M."/>
            <person name="Ossandon F.J."/>
            <person name="Corbett M."/>
            <person name="Holmes D.S."/>
            <person name="Watkin E."/>
        </authorList>
    </citation>
    <scope>NUCLEOTIDE SEQUENCE [LARGE SCALE GENOMIC DNA]</scope>
    <source>
        <strain evidence="3 4">DSM 14647</strain>
    </source>
</reference>
<accession>A0A094WBU9</accession>
<feature type="region of interest" description="Disordered" evidence="1">
    <location>
        <begin position="134"/>
        <end position="156"/>
    </location>
</feature>
<dbReference type="RefSeq" id="WP_036083109.1">
    <property type="nucleotide sequence ID" value="NZ_JBPKCJ010000003.1"/>
</dbReference>
<dbReference type="InterPro" id="IPR002545">
    <property type="entry name" value="CheW-lke_dom"/>
</dbReference>
<sequence>MQILTILTREKKLWGIRLYDIQKILSSDLLIPEHNPVDSVIGRIEEGGEKIVVHDLRKILDTPLTAPPAKILLIGSTTGNRFGLAVEKLGRVLRIQDNSLHPAPALLPGFHCLSGPDIKGLELFVLDPDGSSVEKVLPSNREPSSSESLTSSASDSLPEDFLTQIGKTAREIQKILSLSDSMLDTMKLVENHLPTTSGGLETVSRMTEEAAHTLLAVLEASLEANQDIRNTLQQSGPDPARLQQEIPSIESLLASQETRILEGFEAMVFQDLVGQNLRKITQTLNDLEKRLLSILMEFSPEREGCTPSPSGGEAPSGLAALDLKGVPSESTFSQDSVDKLLSEFGF</sequence>
<dbReference type="PATRIC" id="fig|178606.4.peg.2087"/>
<name>A0A094WBU9_9BACT</name>
<proteinExistence type="predicted"/>
<protein>
    <recommendedName>
        <fullName evidence="2">CheW-like domain-containing protein</fullName>
    </recommendedName>
</protein>